<organism evidence="1 2">
    <name type="scientific">Trichonephila clavipes</name>
    <name type="common">Golden silk orbweaver</name>
    <name type="synonym">Nephila clavipes</name>
    <dbReference type="NCBI Taxonomy" id="2585209"/>
    <lineage>
        <taxon>Eukaryota</taxon>
        <taxon>Metazoa</taxon>
        <taxon>Ecdysozoa</taxon>
        <taxon>Arthropoda</taxon>
        <taxon>Chelicerata</taxon>
        <taxon>Arachnida</taxon>
        <taxon>Araneae</taxon>
        <taxon>Araneomorphae</taxon>
        <taxon>Entelegynae</taxon>
        <taxon>Araneoidea</taxon>
        <taxon>Nephilidae</taxon>
        <taxon>Trichonephila</taxon>
    </lineage>
</organism>
<keyword evidence="2" id="KW-1185">Reference proteome</keyword>
<dbReference type="InterPro" id="IPR052709">
    <property type="entry name" value="Transposase-MT_Hybrid"/>
</dbReference>
<evidence type="ECO:0000313" key="1">
    <source>
        <dbReference type="EMBL" id="GFY13367.1"/>
    </source>
</evidence>
<dbReference type="EMBL" id="BMAU01021321">
    <property type="protein sequence ID" value="GFY13367.1"/>
    <property type="molecule type" value="Genomic_DNA"/>
</dbReference>
<protein>
    <submittedName>
        <fullName evidence="1">Histone-lysine N-methyltransferase SETMAR</fullName>
    </submittedName>
</protein>
<comment type="caution">
    <text evidence="1">The sequence shown here is derived from an EMBL/GenBank/DDBJ whole genome shotgun (WGS) entry which is preliminary data.</text>
</comment>
<dbReference type="GO" id="GO:0003676">
    <property type="term" value="F:nucleic acid binding"/>
    <property type="evidence" value="ECO:0007669"/>
    <property type="project" value="InterPro"/>
</dbReference>
<dbReference type="Gene3D" id="3.30.420.10">
    <property type="entry name" value="Ribonuclease H-like superfamily/Ribonuclease H"/>
    <property type="match status" value="1"/>
</dbReference>
<gene>
    <name evidence="1" type="primary">SETMAR</name>
    <name evidence="1" type="ORF">TNCV_2336311</name>
</gene>
<dbReference type="PANTHER" id="PTHR46060:SF1">
    <property type="entry name" value="MARINER MOS1 TRANSPOSASE-LIKE PROTEIN"/>
    <property type="match status" value="1"/>
</dbReference>
<dbReference type="Proteomes" id="UP000887159">
    <property type="component" value="Unassembled WGS sequence"/>
</dbReference>
<dbReference type="PANTHER" id="PTHR46060">
    <property type="entry name" value="MARINER MOS1 TRANSPOSASE-LIKE PROTEIN"/>
    <property type="match status" value="1"/>
</dbReference>
<evidence type="ECO:0000313" key="2">
    <source>
        <dbReference type="Proteomes" id="UP000887159"/>
    </source>
</evidence>
<sequence>MHRFGWETLCHPPYSPDLAPSDYYLFHYLDNHLRGKSFTNEADVRKTATDFFSSYTPKFYRKGIEQLETCWQKVLDAVGDYFED</sequence>
<dbReference type="InterPro" id="IPR036397">
    <property type="entry name" value="RNaseH_sf"/>
</dbReference>
<proteinExistence type="predicted"/>
<name>A0A8X6SGF5_TRICX</name>
<reference evidence="1" key="1">
    <citation type="submission" date="2020-08" db="EMBL/GenBank/DDBJ databases">
        <title>Multicomponent nature underlies the extraordinary mechanical properties of spider dragline silk.</title>
        <authorList>
            <person name="Kono N."/>
            <person name="Nakamura H."/>
            <person name="Mori M."/>
            <person name="Yoshida Y."/>
            <person name="Ohtoshi R."/>
            <person name="Malay A.D."/>
            <person name="Moran D.A.P."/>
            <person name="Tomita M."/>
            <person name="Numata K."/>
            <person name="Arakawa K."/>
        </authorList>
    </citation>
    <scope>NUCLEOTIDE SEQUENCE</scope>
</reference>
<accession>A0A8X6SGF5</accession>
<dbReference type="AlphaFoldDB" id="A0A8X6SGF5"/>